<protein>
    <submittedName>
        <fullName evidence="10">Transcriptional repressor ctcf-like</fullName>
    </submittedName>
</protein>
<comment type="caution">
    <text evidence="10">The sequence shown here is derived from an EMBL/GenBank/DDBJ whole genome shotgun (WGS) entry which is preliminary data.</text>
</comment>
<dbReference type="Gene3D" id="3.30.160.60">
    <property type="entry name" value="Classic Zinc Finger"/>
    <property type="match status" value="2"/>
</dbReference>
<keyword evidence="11" id="KW-1185">Reference proteome</keyword>
<dbReference type="SMART" id="SM00355">
    <property type="entry name" value="ZnF_C2H2"/>
    <property type="match status" value="3"/>
</dbReference>
<keyword evidence="5" id="KW-0862">Zinc</keyword>
<organism evidence="10 11">
    <name type="scientific">Lentinula edodes</name>
    <name type="common">Shiitake mushroom</name>
    <name type="synonym">Lentinus edodes</name>
    <dbReference type="NCBI Taxonomy" id="5353"/>
    <lineage>
        <taxon>Eukaryota</taxon>
        <taxon>Fungi</taxon>
        <taxon>Dikarya</taxon>
        <taxon>Basidiomycota</taxon>
        <taxon>Agaricomycotina</taxon>
        <taxon>Agaricomycetes</taxon>
        <taxon>Agaricomycetidae</taxon>
        <taxon>Agaricales</taxon>
        <taxon>Marasmiineae</taxon>
        <taxon>Omphalotaceae</taxon>
        <taxon>Lentinula</taxon>
    </lineage>
</organism>
<gene>
    <name evidence="10" type="ORF">LENED_006776</name>
</gene>
<dbReference type="GO" id="GO:0031519">
    <property type="term" value="C:PcG protein complex"/>
    <property type="evidence" value="ECO:0007669"/>
    <property type="project" value="TreeGrafter"/>
</dbReference>
<dbReference type="GO" id="GO:0005667">
    <property type="term" value="C:transcription regulator complex"/>
    <property type="evidence" value="ECO:0007669"/>
    <property type="project" value="TreeGrafter"/>
</dbReference>
<dbReference type="STRING" id="5353.A0A1Q3ECL7"/>
<dbReference type="GO" id="GO:0008270">
    <property type="term" value="F:zinc ion binding"/>
    <property type="evidence" value="ECO:0007669"/>
    <property type="project" value="UniProtKB-KW"/>
</dbReference>
<evidence type="ECO:0000259" key="9">
    <source>
        <dbReference type="PROSITE" id="PS50157"/>
    </source>
</evidence>
<dbReference type="GO" id="GO:0000981">
    <property type="term" value="F:DNA-binding transcription factor activity, RNA polymerase II-specific"/>
    <property type="evidence" value="ECO:0007669"/>
    <property type="project" value="TreeGrafter"/>
</dbReference>
<evidence type="ECO:0000256" key="2">
    <source>
        <dbReference type="ARBA" id="ARBA00022723"/>
    </source>
</evidence>
<dbReference type="PANTHER" id="PTHR14003:SF19">
    <property type="entry name" value="YY2 TRANSCRIPTION FACTOR"/>
    <property type="match status" value="1"/>
</dbReference>
<evidence type="ECO:0000256" key="3">
    <source>
        <dbReference type="ARBA" id="ARBA00022737"/>
    </source>
</evidence>
<comment type="subcellular location">
    <subcellularLocation>
        <location evidence="1">Nucleus</location>
    </subcellularLocation>
</comment>
<evidence type="ECO:0000256" key="4">
    <source>
        <dbReference type="ARBA" id="ARBA00022771"/>
    </source>
</evidence>
<dbReference type="Pfam" id="PF00096">
    <property type="entry name" value="zf-C2H2"/>
    <property type="match status" value="1"/>
</dbReference>
<dbReference type="EMBL" id="BDGU01000217">
    <property type="protein sequence ID" value="GAW04950.1"/>
    <property type="molecule type" value="Genomic_DNA"/>
</dbReference>
<dbReference type="InterPro" id="IPR013087">
    <property type="entry name" value="Znf_C2H2_type"/>
</dbReference>
<dbReference type="PROSITE" id="PS00028">
    <property type="entry name" value="ZINC_FINGER_C2H2_1"/>
    <property type="match status" value="1"/>
</dbReference>
<dbReference type="InterPro" id="IPR036236">
    <property type="entry name" value="Znf_C2H2_sf"/>
</dbReference>
<dbReference type="SUPFAM" id="SSF57667">
    <property type="entry name" value="beta-beta-alpha zinc fingers"/>
    <property type="match status" value="2"/>
</dbReference>
<evidence type="ECO:0000256" key="7">
    <source>
        <dbReference type="PROSITE-ProRule" id="PRU00042"/>
    </source>
</evidence>
<dbReference type="GO" id="GO:0000785">
    <property type="term" value="C:chromatin"/>
    <property type="evidence" value="ECO:0007669"/>
    <property type="project" value="TreeGrafter"/>
</dbReference>
<feature type="domain" description="C2H2-type" evidence="9">
    <location>
        <begin position="13"/>
        <end position="40"/>
    </location>
</feature>
<evidence type="ECO:0000313" key="10">
    <source>
        <dbReference type="EMBL" id="GAW04950.1"/>
    </source>
</evidence>
<accession>A0A1Q3ECL7</accession>
<keyword evidence="6" id="KW-0539">Nucleus</keyword>
<dbReference type="GO" id="GO:0000978">
    <property type="term" value="F:RNA polymerase II cis-regulatory region sequence-specific DNA binding"/>
    <property type="evidence" value="ECO:0007669"/>
    <property type="project" value="TreeGrafter"/>
</dbReference>
<evidence type="ECO:0000313" key="11">
    <source>
        <dbReference type="Proteomes" id="UP000188533"/>
    </source>
</evidence>
<proteinExistence type="predicted"/>
<keyword evidence="3" id="KW-0677">Repeat</keyword>
<name>A0A1Q3ECL7_LENED</name>
<dbReference type="PROSITE" id="PS50157">
    <property type="entry name" value="ZINC_FINGER_C2H2_2"/>
    <property type="match status" value="1"/>
</dbReference>
<evidence type="ECO:0000256" key="6">
    <source>
        <dbReference type="ARBA" id="ARBA00023242"/>
    </source>
</evidence>
<evidence type="ECO:0000256" key="1">
    <source>
        <dbReference type="ARBA" id="ARBA00004123"/>
    </source>
</evidence>
<keyword evidence="4 7" id="KW-0863">Zinc-finger</keyword>
<reference evidence="10 11" key="2">
    <citation type="submission" date="2017-02" db="EMBL/GenBank/DDBJ databases">
        <title>A genome survey and senescence transcriptome analysis in Lentinula edodes.</title>
        <authorList>
            <person name="Sakamoto Y."/>
            <person name="Nakade K."/>
            <person name="Sato S."/>
            <person name="Yoshida Y."/>
            <person name="Miyazaki K."/>
            <person name="Natsume S."/>
            <person name="Konno N."/>
        </authorList>
    </citation>
    <scope>NUCLEOTIDE SEQUENCE [LARGE SCALE GENOMIC DNA]</scope>
    <source>
        <strain evidence="10 11">NBRC 111202</strain>
    </source>
</reference>
<dbReference type="AlphaFoldDB" id="A0A1Q3ECL7"/>
<reference evidence="10 11" key="1">
    <citation type="submission" date="2016-08" db="EMBL/GenBank/DDBJ databases">
        <authorList>
            <consortium name="Lentinula edodes genome sequencing consortium"/>
            <person name="Sakamoto Y."/>
            <person name="Nakade K."/>
            <person name="Sato S."/>
            <person name="Yoshida Y."/>
            <person name="Miyazaki K."/>
            <person name="Natsume S."/>
            <person name="Konno N."/>
        </authorList>
    </citation>
    <scope>NUCLEOTIDE SEQUENCE [LARGE SCALE GENOMIC DNA]</scope>
    <source>
        <strain evidence="10 11">NBRC 111202</strain>
    </source>
</reference>
<evidence type="ECO:0000256" key="5">
    <source>
        <dbReference type="ARBA" id="ARBA00022833"/>
    </source>
</evidence>
<dbReference type="FunFam" id="3.30.160.60:FF:000145">
    <property type="entry name" value="Zinc finger protein 574"/>
    <property type="match status" value="1"/>
</dbReference>
<sequence length="457" mass="50890">MPAVFHTNVEAPFICSQCGIRTFRKADLQRHEKIHTGVRHQCPHEGCKFSASQRSNLNTHLALHDPSRRRACPDCAFCCKDPSSLIRHRKSQHSYVPKKYTVAEQPLKFLPPEGPSPNDLTTTPSVDLPHTNRPKAGRASEVANHPHPSILYQTPTRLAPSPGTKDVVDITAAPAASPYLPSKDYGQTPLSALPFPFAEYPCAADFPPNLSQLTLLGPWQGFYSENSHLPHPSSQYSKSFSGADTGNDIAAGSGFGMASQIDFGVRLEMGMQTANNFSVGMAMNANRRLTPAPPLVPALSMRPTYGRTSSYGVHQDPARRSNIWEITSIALMDTSHLDISYFLSTNRHSQNANRNNRSCRRPLIIQATQERTLACKGRGLFCTRVLKQCKTRMLEDKELGLHLSTHYLPPPYFASDHSTYVTYCNWYSIRFCDQLQDNLFIRKIQRGKTALVPNRSG</sequence>
<evidence type="ECO:0000256" key="8">
    <source>
        <dbReference type="SAM" id="MobiDB-lite"/>
    </source>
</evidence>
<keyword evidence="2" id="KW-0479">Metal-binding</keyword>
<dbReference type="Proteomes" id="UP000188533">
    <property type="component" value="Unassembled WGS sequence"/>
</dbReference>
<dbReference type="PANTHER" id="PTHR14003">
    <property type="entry name" value="TRANSCRIPTIONAL REPRESSOR PROTEIN YY"/>
    <property type="match status" value="1"/>
</dbReference>
<feature type="region of interest" description="Disordered" evidence="8">
    <location>
        <begin position="108"/>
        <end position="147"/>
    </location>
</feature>